<evidence type="ECO:0000313" key="2">
    <source>
        <dbReference type="Proteomes" id="UP001227192"/>
    </source>
</evidence>
<sequence length="73" mass="8061">MASLIHGRPILVFEVPASDTQCGLGVGAKVWPQLRFMAKSSIEHRMVFFYGRWGPSKRGGLHVMGLACCILLM</sequence>
<evidence type="ECO:0000313" key="1">
    <source>
        <dbReference type="EMBL" id="KAJ9480473.1"/>
    </source>
</evidence>
<dbReference type="AlphaFoldDB" id="A0AAI9T4Q9"/>
<reference evidence="1" key="2">
    <citation type="journal article" date="2016" name="Fungal Biol.">
        <title>Ochratoxin A production by Penicillium thymicola.</title>
        <authorList>
            <person name="Nguyen H.D.T."/>
            <person name="McMullin D.R."/>
            <person name="Ponomareva E."/>
            <person name="Riley R."/>
            <person name="Pomraning K.R."/>
            <person name="Baker S.E."/>
            <person name="Seifert K.A."/>
        </authorList>
    </citation>
    <scope>NUCLEOTIDE SEQUENCE</scope>
    <source>
        <strain evidence="1">DAOM 180753</strain>
    </source>
</reference>
<protein>
    <submittedName>
        <fullName evidence="1">Uncharacterized protein</fullName>
    </submittedName>
</protein>
<accession>A0AAI9T4Q9</accession>
<organism evidence="1 2">
    <name type="scientific">Penicillium thymicola</name>
    <dbReference type="NCBI Taxonomy" id="293382"/>
    <lineage>
        <taxon>Eukaryota</taxon>
        <taxon>Fungi</taxon>
        <taxon>Dikarya</taxon>
        <taxon>Ascomycota</taxon>
        <taxon>Pezizomycotina</taxon>
        <taxon>Eurotiomycetes</taxon>
        <taxon>Eurotiomycetidae</taxon>
        <taxon>Eurotiales</taxon>
        <taxon>Aspergillaceae</taxon>
        <taxon>Penicillium</taxon>
    </lineage>
</organism>
<gene>
    <name evidence="1" type="ORF">VN97_g13097</name>
</gene>
<dbReference type="Proteomes" id="UP001227192">
    <property type="component" value="Unassembled WGS sequence"/>
</dbReference>
<reference evidence="1" key="1">
    <citation type="submission" date="2015-06" db="EMBL/GenBank/DDBJ databases">
        <authorList>
            <person name="Nguyen H."/>
        </authorList>
    </citation>
    <scope>NUCLEOTIDE SEQUENCE</scope>
    <source>
        <strain evidence="1">DAOM 180753</strain>
    </source>
</reference>
<name>A0AAI9T4Q9_PENTH</name>
<dbReference type="EMBL" id="LACB01001449">
    <property type="protein sequence ID" value="KAJ9480473.1"/>
    <property type="molecule type" value="Genomic_DNA"/>
</dbReference>
<keyword evidence="2" id="KW-1185">Reference proteome</keyword>
<proteinExistence type="predicted"/>
<comment type="caution">
    <text evidence="1">The sequence shown here is derived from an EMBL/GenBank/DDBJ whole genome shotgun (WGS) entry which is preliminary data.</text>
</comment>